<evidence type="ECO:0000313" key="4">
    <source>
        <dbReference type="EMBL" id="EPX78020.1"/>
    </source>
</evidence>
<dbReference type="RefSeq" id="WP_020040032.1">
    <property type="nucleotide sequence ID" value="NZ_KE557281.1"/>
</dbReference>
<dbReference type="STRING" id="1123237.Salmuc_03342"/>
<keyword evidence="1" id="KW-0678">Repressor</keyword>
<keyword evidence="3" id="KW-0694">RNA-binding</keyword>
<gene>
    <name evidence="4" type="ORF">Salmuc_03342</name>
</gene>
<keyword evidence="2" id="KW-1005">Bacterial flagellum biogenesis</keyword>
<sequence length="126" mass="13940">MPLKLTLNQGERLVVNGCVMMNHGKRASITIENQADVLRGNELMEPADATTPLRKICYDVQTALIDARQREALVPDIVKRLGKQAAILGGSAQAEIFEAANNISIGNFYRALKAVDKARRIEEDHR</sequence>
<dbReference type="Pfam" id="PF07378">
    <property type="entry name" value="FlbT"/>
    <property type="match status" value="1"/>
</dbReference>
<evidence type="ECO:0000256" key="3">
    <source>
        <dbReference type="ARBA" id="ARBA00022884"/>
    </source>
</evidence>
<dbReference type="eggNOG" id="COG5443">
    <property type="taxonomic scope" value="Bacteria"/>
</dbReference>
<protein>
    <submittedName>
        <fullName evidence="4">FlbT protein</fullName>
    </submittedName>
</protein>
<dbReference type="AlphaFoldDB" id="S9RIT2"/>
<keyword evidence="5" id="KW-1185">Reference proteome</keyword>
<dbReference type="EMBL" id="APVH01000042">
    <property type="protein sequence ID" value="EPX78020.1"/>
    <property type="molecule type" value="Genomic_DNA"/>
</dbReference>
<proteinExistence type="predicted"/>
<dbReference type="GO" id="GO:1902209">
    <property type="term" value="P:negative regulation of bacterial-type flagellum assembly"/>
    <property type="evidence" value="ECO:0007669"/>
    <property type="project" value="InterPro"/>
</dbReference>
<evidence type="ECO:0000313" key="5">
    <source>
        <dbReference type="Proteomes" id="UP000015347"/>
    </source>
</evidence>
<dbReference type="HOGENOM" id="CLU_130913_0_0_5"/>
<dbReference type="GO" id="GO:0006402">
    <property type="term" value="P:mRNA catabolic process"/>
    <property type="evidence" value="ECO:0007669"/>
    <property type="project" value="InterPro"/>
</dbReference>
<dbReference type="GO" id="GO:0044781">
    <property type="term" value="P:bacterial-type flagellum organization"/>
    <property type="evidence" value="ECO:0007669"/>
    <property type="project" value="UniProtKB-KW"/>
</dbReference>
<organism evidence="4 5">
    <name type="scientific">Salipiger mucosus DSM 16094</name>
    <dbReference type="NCBI Taxonomy" id="1123237"/>
    <lineage>
        <taxon>Bacteria</taxon>
        <taxon>Pseudomonadati</taxon>
        <taxon>Pseudomonadota</taxon>
        <taxon>Alphaproteobacteria</taxon>
        <taxon>Rhodobacterales</taxon>
        <taxon>Roseobacteraceae</taxon>
        <taxon>Salipiger</taxon>
    </lineage>
</organism>
<dbReference type="GO" id="GO:0048027">
    <property type="term" value="F:mRNA 5'-UTR binding"/>
    <property type="evidence" value="ECO:0007669"/>
    <property type="project" value="InterPro"/>
</dbReference>
<name>S9RIT2_9RHOB</name>
<dbReference type="OrthoDB" id="8561314at2"/>
<dbReference type="InterPro" id="IPR009967">
    <property type="entry name" value="Flagellum_FlbT"/>
</dbReference>
<dbReference type="Proteomes" id="UP000015347">
    <property type="component" value="Unassembled WGS sequence"/>
</dbReference>
<evidence type="ECO:0000256" key="1">
    <source>
        <dbReference type="ARBA" id="ARBA00022491"/>
    </source>
</evidence>
<accession>S9RIT2</accession>
<comment type="caution">
    <text evidence="4">The sequence shown here is derived from an EMBL/GenBank/DDBJ whole genome shotgun (WGS) entry which is preliminary data.</text>
</comment>
<evidence type="ECO:0000256" key="2">
    <source>
        <dbReference type="ARBA" id="ARBA00022795"/>
    </source>
</evidence>
<reference evidence="5" key="1">
    <citation type="journal article" date="2014" name="Stand. Genomic Sci.">
        <title>Genome sequence of the exopolysaccharide-producing Salipiger mucosus type strain (DSM 16094(T)), a moderately halophilic member of the Roseobacter clade.</title>
        <authorList>
            <person name="Riedel T."/>
            <person name="Spring S."/>
            <person name="Fiebig A."/>
            <person name="Petersen J."/>
            <person name="Kyrpides N.C."/>
            <person name="Goker M."/>
            <person name="Klenk H.P."/>
        </authorList>
    </citation>
    <scope>NUCLEOTIDE SEQUENCE [LARGE SCALE GENOMIC DNA]</scope>
    <source>
        <strain evidence="5">DSM 16094</strain>
    </source>
</reference>